<protein>
    <recommendedName>
        <fullName evidence="2">Farnesoic acid O-methyl transferase domain-containing protein</fullName>
    </recommendedName>
</protein>
<feature type="compositionally biased region" description="Low complexity" evidence="1">
    <location>
        <begin position="366"/>
        <end position="378"/>
    </location>
</feature>
<feature type="compositionally biased region" description="Pro residues" evidence="1">
    <location>
        <begin position="544"/>
        <end position="563"/>
    </location>
</feature>
<dbReference type="Proteomes" id="UP000247498">
    <property type="component" value="Unassembled WGS sequence"/>
</dbReference>
<dbReference type="PANTHER" id="PTHR47457">
    <property type="entry name" value="OS05G0345500 PROTEIN"/>
    <property type="match status" value="1"/>
</dbReference>
<dbReference type="PANTHER" id="PTHR47457:SF1">
    <property type="entry name" value="BTB DOMAIN-CONTAINING PROTEIN-RELATED"/>
    <property type="match status" value="1"/>
</dbReference>
<evidence type="ECO:0000256" key="1">
    <source>
        <dbReference type="SAM" id="MobiDB-lite"/>
    </source>
</evidence>
<feature type="domain" description="Farnesoic acid O-methyl transferase" evidence="2">
    <location>
        <begin position="17"/>
        <end position="169"/>
    </location>
</feature>
<dbReference type="Pfam" id="PF12248">
    <property type="entry name" value="Methyltransf_FA"/>
    <property type="match status" value="1"/>
</dbReference>
<accession>A0A2V0PB13</accession>
<feature type="region of interest" description="Disordered" evidence="1">
    <location>
        <begin position="524"/>
        <end position="565"/>
    </location>
</feature>
<name>A0A2V0PB13_9CHLO</name>
<organism evidence="3 4">
    <name type="scientific">Raphidocelis subcapitata</name>
    <dbReference type="NCBI Taxonomy" id="307507"/>
    <lineage>
        <taxon>Eukaryota</taxon>
        <taxon>Viridiplantae</taxon>
        <taxon>Chlorophyta</taxon>
        <taxon>core chlorophytes</taxon>
        <taxon>Chlorophyceae</taxon>
        <taxon>CS clade</taxon>
        <taxon>Sphaeropleales</taxon>
        <taxon>Selenastraceae</taxon>
        <taxon>Raphidocelis</taxon>
    </lineage>
</organism>
<feature type="compositionally biased region" description="Low complexity" evidence="1">
    <location>
        <begin position="524"/>
        <end position="543"/>
    </location>
</feature>
<dbReference type="InParanoid" id="A0A2V0PB13"/>
<gene>
    <name evidence="3" type="ORF">Rsub_09521</name>
</gene>
<dbReference type="OrthoDB" id="19132at2759"/>
<dbReference type="EMBL" id="BDRX01000091">
    <property type="protein sequence ID" value="GBF97048.1"/>
    <property type="molecule type" value="Genomic_DNA"/>
</dbReference>
<keyword evidence="4" id="KW-1185">Reference proteome</keyword>
<reference evidence="3 4" key="1">
    <citation type="journal article" date="2018" name="Sci. Rep.">
        <title>Raphidocelis subcapitata (=Pseudokirchneriella subcapitata) provides an insight into genome evolution and environmental adaptations in the Sphaeropleales.</title>
        <authorList>
            <person name="Suzuki S."/>
            <person name="Yamaguchi H."/>
            <person name="Nakajima N."/>
            <person name="Kawachi M."/>
        </authorList>
    </citation>
    <scope>NUCLEOTIDE SEQUENCE [LARGE SCALE GENOMIC DNA]</scope>
    <source>
        <strain evidence="3 4">NIES-35</strain>
    </source>
</reference>
<dbReference type="SUPFAM" id="SSF49785">
    <property type="entry name" value="Galactose-binding domain-like"/>
    <property type="match status" value="1"/>
</dbReference>
<dbReference type="AlphaFoldDB" id="A0A2V0PB13"/>
<feature type="region of interest" description="Disordered" evidence="1">
    <location>
        <begin position="363"/>
        <end position="431"/>
    </location>
</feature>
<evidence type="ECO:0000259" key="2">
    <source>
        <dbReference type="Pfam" id="PF12248"/>
    </source>
</evidence>
<dbReference type="InterPro" id="IPR008979">
    <property type="entry name" value="Galactose-bd-like_sf"/>
</dbReference>
<feature type="compositionally biased region" description="Low complexity" evidence="1">
    <location>
        <begin position="388"/>
        <end position="398"/>
    </location>
</feature>
<dbReference type="InterPro" id="IPR022041">
    <property type="entry name" value="Methyltransf_FA"/>
</dbReference>
<sequence>MLRVNSRDVLVVPPFECAWLSLSDYGVEGQGCCLSFDCRGDNDVTIIFKAVAGAKRWQPLARPLGGGGAPSVEDNYTVILGSHRNSCLKFEKNGETAEQVQGVAGARVGAREFSPFWINCADGAITVGAGAPGEGVAHRWVDPAPGELARGVRHAGLSCWDRHVSYRNVRVLPPLDAAALAAAAAAAARRRLEAGAAASAGGEADAAGGGGGVAEESEVPSCFELASAVVVASLSPRYACAALQVAELLLPASQRVHEVVVEWVGRRFQECAERALGELSLLPAAALADILCQPLMSVREFLIFEVVAAWACYGQPPQSPAAAAAAAAAGAGAARAFGCGGGARQSGSGDSCSTGDGVGAGRAEADGALRGAGSSSGSDDGGGGGKGAAPSKAAARDSCANGGSAHAQACEPAPGGGAAGPSPPGGSAADGAYRPAAELAQVVPLIRFMLMSHGDLESVRAHPFVERNPLVAAEMRRQLDAAAAGAAAGAAGYVFDRRRLVRPAAAAGAAAAAPAVPEPVAAPAGGCGGARPPAAGPAQSPASAPAPAPAQPPPLFSPAPPPQQRFARRLAPSCRELMYVYDGDGNGAVAHIATDYGARGWVNPVLTRRVEVRASSPASRFTDPKAIVGGTFPRTSFACPRMEGGQPCTWWLVDLGPPHRLLCNYYTMRHDGSSDFPRHWVLQASNDLQHWVDLRRHISDASIRLPGQYASWPVSGPASQLPFRAFRLLLTGPTLSATTPWNFCLSFVELYGYFYRDSGE</sequence>
<evidence type="ECO:0000313" key="3">
    <source>
        <dbReference type="EMBL" id="GBF97048.1"/>
    </source>
</evidence>
<evidence type="ECO:0000313" key="4">
    <source>
        <dbReference type="Proteomes" id="UP000247498"/>
    </source>
</evidence>
<proteinExistence type="predicted"/>
<comment type="caution">
    <text evidence="3">The sequence shown here is derived from an EMBL/GenBank/DDBJ whole genome shotgun (WGS) entry which is preliminary data.</text>
</comment>
<dbReference type="FunCoup" id="A0A2V0PB13">
    <property type="interactions" value="6"/>
</dbReference>
<dbReference type="STRING" id="307507.A0A2V0PB13"/>